<feature type="non-terminal residue" evidence="2">
    <location>
        <position position="1"/>
    </location>
</feature>
<organism evidence="2">
    <name type="scientific">marine sediment metagenome</name>
    <dbReference type="NCBI Taxonomy" id="412755"/>
    <lineage>
        <taxon>unclassified sequences</taxon>
        <taxon>metagenomes</taxon>
        <taxon>ecological metagenomes</taxon>
    </lineage>
</organism>
<gene>
    <name evidence="2" type="ORF">LCGC14_1269720</name>
</gene>
<dbReference type="SUPFAM" id="SSF49842">
    <property type="entry name" value="TNF-like"/>
    <property type="match status" value="1"/>
</dbReference>
<dbReference type="InterPro" id="IPR008983">
    <property type="entry name" value="Tumour_necrosis_fac-like_dom"/>
</dbReference>
<dbReference type="Gene3D" id="2.60.120.40">
    <property type="match status" value="1"/>
</dbReference>
<name>A0A0F9KYF7_9ZZZZ</name>
<accession>A0A0F9KYF7</accession>
<dbReference type="AlphaFoldDB" id="A0A0F9KYF7"/>
<comment type="caution">
    <text evidence="2">The sequence shown here is derived from an EMBL/GenBank/DDBJ whole genome shotgun (WGS) entry which is preliminary data.</text>
</comment>
<sequence length="698" mass="72015">AHQFTQFTPVDGTNAFRNTGVVAWDASDLTAHGINTDTGTYDIKVIRTRSSLSTPPVLGYAKTAATVEYLWDKNGDVNINSLTLATVTAEGSDVDKFLVDSSGVVKYRTGSQILSDVGAQTQGDVLDDLNILGAVGANSEFLVGTGAGTLAWENAATAATSMGLGTGNSPTFAGTTILSATPILVFKDSDSIGDASVGFLEWRDSDNTRLGFFGNSSSGNDDLLWKNESSGGHVGIDTTGAGEFQIFANTVLNNNSITGIGTLGAGAITGTSLTISTTGKINFRDSDISIGSTLDGFLDITADIEVDFFYDNADVGAEVDGQSVYINRRAAEGDDYIRLYVDKDRKGLIGFSGADDLLQLATTGLTVNGALTISTIAAEGSDVDKFLVDSSGVVKYRTGAQVLSDTGALASDGSVALAGAWDMGSQILTNVNIDSGVITGIADLAIGDGGTGQGTAQAAIDALSAVSGATDEHVLTKDTATGNAKFKVAAGGSDVKVGIDVAATAGFLGAANSDGVLRTGTGLSYADGGDFVTLTTNDSAIVHDNLSGFVTKEHIPHTAVFIVTKNDVQTLSNAGFVKIEFDDVTIDADSVYDAVTDYEFTAPAAGVYMFHCSVGIDGTNSADQDQILLSLFKNGTEFKRGQRFHLSKPGSISPSMGVLVNLAANDTIDFRAFTVYAAGAGATDTIAANTYFDGMRIA</sequence>
<proteinExistence type="predicted"/>
<feature type="domain" description="C1q" evidence="1">
    <location>
        <begin position="561"/>
        <end position="692"/>
    </location>
</feature>
<dbReference type="InterPro" id="IPR001073">
    <property type="entry name" value="C1q_dom"/>
</dbReference>
<reference evidence="2" key="1">
    <citation type="journal article" date="2015" name="Nature">
        <title>Complex archaea that bridge the gap between prokaryotes and eukaryotes.</title>
        <authorList>
            <person name="Spang A."/>
            <person name="Saw J.H."/>
            <person name="Jorgensen S.L."/>
            <person name="Zaremba-Niedzwiedzka K."/>
            <person name="Martijn J."/>
            <person name="Lind A.E."/>
            <person name="van Eijk R."/>
            <person name="Schleper C."/>
            <person name="Guy L."/>
            <person name="Ettema T.J."/>
        </authorList>
    </citation>
    <scope>NUCLEOTIDE SEQUENCE</scope>
</reference>
<evidence type="ECO:0000313" key="2">
    <source>
        <dbReference type="EMBL" id="KKM87354.1"/>
    </source>
</evidence>
<dbReference type="EMBL" id="LAZR01007111">
    <property type="protein sequence ID" value="KKM87354.1"/>
    <property type="molecule type" value="Genomic_DNA"/>
</dbReference>
<protein>
    <recommendedName>
        <fullName evidence="1">C1q domain-containing protein</fullName>
    </recommendedName>
</protein>
<dbReference type="Pfam" id="PF00386">
    <property type="entry name" value="C1q"/>
    <property type="match status" value="1"/>
</dbReference>
<evidence type="ECO:0000259" key="1">
    <source>
        <dbReference type="Pfam" id="PF00386"/>
    </source>
</evidence>